<evidence type="ECO:0000313" key="3">
    <source>
        <dbReference type="Proteomes" id="UP000282654"/>
    </source>
</evidence>
<feature type="transmembrane region" description="Helical" evidence="1">
    <location>
        <begin position="46"/>
        <end position="69"/>
    </location>
</feature>
<reference evidence="2 3" key="1">
    <citation type="submission" date="2018-11" db="EMBL/GenBank/DDBJ databases">
        <title>Genomic Encyclopedia of Type Strains, Phase IV (KMG-IV): sequencing the most valuable type-strain genomes for metagenomic binning, comparative biology and taxonomic classification.</title>
        <authorList>
            <person name="Goeker M."/>
        </authorList>
    </citation>
    <scope>NUCLEOTIDE SEQUENCE [LARGE SCALE GENOMIC DNA]</scope>
    <source>
        <strain evidence="2 3">DSM 102936</strain>
    </source>
</reference>
<accession>A0A3N5BIR5</accession>
<dbReference type="OrthoDB" id="1727955at2"/>
<dbReference type="RefSeq" id="WP_123927219.1">
    <property type="nucleotide sequence ID" value="NZ_RKRE01000001.1"/>
</dbReference>
<gene>
    <name evidence="2" type="ORF">EDD75_0385</name>
</gene>
<name>A0A3N5BIR5_9THEO</name>
<feature type="transmembrane region" description="Helical" evidence="1">
    <location>
        <begin position="84"/>
        <end position="109"/>
    </location>
</feature>
<proteinExistence type="predicted"/>
<keyword evidence="1" id="KW-0812">Transmembrane</keyword>
<dbReference type="AlphaFoldDB" id="A0A3N5BIR5"/>
<evidence type="ECO:0000256" key="1">
    <source>
        <dbReference type="SAM" id="Phobius"/>
    </source>
</evidence>
<sequence length="141" mass="16555">MFAFLAWKWKEYRRWRDEVLLAGRRPESHPVALGIIERFGGEGITFVAAMFFFLWVAAFVSSAVLLFFLRVPWGARLEYLVAKAGFYFFALLAGSLLAEWFLCFAVFLWEDLVAEARGEKRKTITFQEFSRKEIDFERWCG</sequence>
<protein>
    <submittedName>
        <fullName evidence="2">Uncharacterized protein</fullName>
    </submittedName>
</protein>
<dbReference type="EMBL" id="RKRE01000001">
    <property type="protein sequence ID" value="RPF49568.1"/>
    <property type="molecule type" value="Genomic_DNA"/>
</dbReference>
<organism evidence="2 3">
    <name type="scientific">Thermodesulfitimonas autotrophica</name>
    <dbReference type="NCBI Taxonomy" id="1894989"/>
    <lineage>
        <taxon>Bacteria</taxon>
        <taxon>Bacillati</taxon>
        <taxon>Bacillota</taxon>
        <taxon>Clostridia</taxon>
        <taxon>Thermoanaerobacterales</taxon>
        <taxon>Thermoanaerobacteraceae</taxon>
        <taxon>Thermodesulfitimonas</taxon>
    </lineage>
</organism>
<keyword evidence="1" id="KW-0472">Membrane</keyword>
<comment type="caution">
    <text evidence="2">The sequence shown here is derived from an EMBL/GenBank/DDBJ whole genome shotgun (WGS) entry which is preliminary data.</text>
</comment>
<dbReference type="Proteomes" id="UP000282654">
    <property type="component" value="Unassembled WGS sequence"/>
</dbReference>
<keyword evidence="1" id="KW-1133">Transmembrane helix</keyword>
<keyword evidence="3" id="KW-1185">Reference proteome</keyword>
<evidence type="ECO:0000313" key="2">
    <source>
        <dbReference type="EMBL" id="RPF49568.1"/>
    </source>
</evidence>